<keyword evidence="3" id="KW-1185">Reference proteome</keyword>
<evidence type="ECO:0000313" key="3">
    <source>
        <dbReference type="Proteomes" id="UP000593577"/>
    </source>
</evidence>
<dbReference type="PANTHER" id="PTHR47723">
    <property type="entry name" value="OS05G0353850 PROTEIN"/>
    <property type="match status" value="1"/>
</dbReference>
<evidence type="ECO:0000313" key="2">
    <source>
        <dbReference type="EMBL" id="MBA0697777.1"/>
    </source>
</evidence>
<protein>
    <recommendedName>
        <fullName evidence="1">RNase H type-1 domain-containing protein</fullName>
    </recommendedName>
</protein>
<comment type="caution">
    <text evidence="2">The sequence shown here is derived from an EMBL/GenBank/DDBJ whole genome shotgun (WGS) entry which is preliminary data.</text>
</comment>
<gene>
    <name evidence="2" type="ORF">Goari_021303</name>
</gene>
<reference evidence="2 3" key="1">
    <citation type="journal article" date="2019" name="Genome Biol. Evol.">
        <title>Insights into the evolution of the New World diploid cottons (Gossypium, subgenus Houzingenia) based on genome sequencing.</title>
        <authorList>
            <person name="Grover C.E."/>
            <person name="Arick M.A. 2nd"/>
            <person name="Thrash A."/>
            <person name="Conover J.L."/>
            <person name="Sanders W.S."/>
            <person name="Peterson D.G."/>
            <person name="Frelichowski J.E."/>
            <person name="Scheffler J.A."/>
            <person name="Scheffler B.E."/>
            <person name="Wendel J.F."/>
        </authorList>
    </citation>
    <scope>NUCLEOTIDE SEQUENCE [LARGE SCALE GENOMIC DNA]</scope>
    <source>
        <strain evidence="2">185</strain>
        <tissue evidence="2">Leaf</tissue>
    </source>
</reference>
<dbReference type="EMBL" id="JABFAA010000012">
    <property type="protein sequence ID" value="MBA0697777.1"/>
    <property type="molecule type" value="Genomic_DNA"/>
</dbReference>
<name>A0A7J8YE06_GOSAI</name>
<dbReference type="Pfam" id="PF13456">
    <property type="entry name" value="RVT_3"/>
    <property type="match status" value="1"/>
</dbReference>
<dbReference type="PANTHER" id="PTHR47723:SF19">
    <property type="entry name" value="POLYNUCLEOTIDYL TRANSFERASE, RIBONUCLEASE H-LIKE SUPERFAMILY PROTEIN"/>
    <property type="match status" value="1"/>
</dbReference>
<feature type="domain" description="RNase H type-1" evidence="1">
    <location>
        <begin position="52"/>
        <end position="135"/>
    </location>
</feature>
<dbReference type="GO" id="GO:0004523">
    <property type="term" value="F:RNA-DNA hybrid ribonuclease activity"/>
    <property type="evidence" value="ECO:0007669"/>
    <property type="project" value="InterPro"/>
</dbReference>
<sequence>MERVHRKIGHDLACGVCGHGFEDVLHAIRDCSLARSIWDQLIPIDQQAWFYSGGIVHDQNGRWILGFNRYLGNCFVLDAELWGILDGLAILIGRVYDNVLIQPDNLEATKVIQEISSEGSNSTLIRRIHQLLLQFGQWGICASLEKIIRLLIVWSN</sequence>
<dbReference type="GO" id="GO:0003676">
    <property type="term" value="F:nucleic acid binding"/>
    <property type="evidence" value="ECO:0007669"/>
    <property type="project" value="InterPro"/>
</dbReference>
<dbReference type="InterPro" id="IPR053151">
    <property type="entry name" value="RNase_H-like"/>
</dbReference>
<dbReference type="Proteomes" id="UP000593577">
    <property type="component" value="Unassembled WGS sequence"/>
</dbReference>
<dbReference type="InterPro" id="IPR002156">
    <property type="entry name" value="RNaseH_domain"/>
</dbReference>
<accession>A0A7J8YE06</accession>
<dbReference type="AlphaFoldDB" id="A0A7J8YE06"/>
<organism evidence="2 3">
    <name type="scientific">Gossypium aridum</name>
    <name type="common">American cotton</name>
    <name type="synonym">Erioxylum aridum</name>
    <dbReference type="NCBI Taxonomy" id="34290"/>
    <lineage>
        <taxon>Eukaryota</taxon>
        <taxon>Viridiplantae</taxon>
        <taxon>Streptophyta</taxon>
        <taxon>Embryophyta</taxon>
        <taxon>Tracheophyta</taxon>
        <taxon>Spermatophyta</taxon>
        <taxon>Magnoliopsida</taxon>
        <taxon>eudicotyledons</taxon>
        <taxon>Gunneridae</taxon>
        <taxon>Pentapetalae</taxon>
        <taxon>rosids</taxon>
        <taxon>malvids</taxon>
        <taxon>Malvales</taxon>
        <taxon>Malvaceae</taxon>
        <taxon>Malvoideae</taxon>
        <taxon>Gossypium</taxon>
    </lineage>
</organism>
<evidence type="ECO:0000259" key="1">
    <source>
        <dbReference type="Pfam" id="PF13456"/>
    </source>
</evidence>
<proteinExistence type="predicted"/>